<organism evidence="2">
    <name type="scientific">Lichtheimia ramosa</name>
    <dbReference type="NCBI Taxonomy" id="688394"/>
    <lineage>
        <taxon>Eukaryota</taxon>
        <taxon>Fungi</taxon>
        <taxon>Fungi incertae sedis</taxon>
        <taxon>Mucoromycota</taxon>
        <taxon>Mucoromycotina</taxon>
        <taxon>Mucoromycetes</taxon>
        <taxon>Mucorales</taxon>
        <taxon>Lichtheimiaceae</taxon>
        <taxon>Lichtheimia</taxon>
    </lineage>
</organism>
<dbReference type="EMBL" id="LK023326">
    <property type="protein sequence ID" value="CDS08612.1"/>
    <property type="molecule type" value="Genomic_DNA"/>
</dbReference>
<protein>
    <submittedName>
        <fullName evidence="2">Uncharacterized protein</fullName>
    </submittedName>
</protein>
<name>A0A077WPF5_9FUNG</name>
<dbReference type="OrthoDB" id="10437974at2759"/>
<reference evidence="2" key="1">
    <citation type="journal article" date="2014" name="Genome Announc.">
        <title>De novo whole-genome sequence and genome annotation of Lichtheimia ramosa.</title>
        <authorList>
            <person name="Linde J."/>
            <person name="Schwartze V."/>
            <person name="Binder U."/>
            <person name="Lass-Florl C."/>
            <person name="Voigt K."/>
            <person name="Horn F."/>
        </authorList>
    </citation>
    <scope>NUCLEOTIDE SEQUENCE</scope>
    <source>
        <strain evidence="2">JMRC FSU:6197</strain>
    </source>
</reference>
<proteinExistence type="predicted"/>
<sequence length="94" mass="10791">MSDTYRSKLRSASKAKLEEEEEDRMKQSQQEASSNEEPEQDHDPPLLPSPQTPPMTDMGDPATEEYTDLEAFFPPSPYGRKRNQIYGDRQVVKT</sequence>
<evidence type="ECO:0000313" key="2">
    <source>
        <dbReference type="EMBL" id="CDS08612.1"/>
    </source>
</evidence>
<feature type="region of interest" description="Disordered" evidence="1">
    <location>
        <begin position="1"/>
        <end position="94"/>
    </location>
</feature>
<evidence type="ECO:0000256" key="1">
    <source>
        <dbReference type="SAM" id="MobiDB-lite"/>
    </source>
</evidence>
<dbReference type="AlphaFoldDB" id="A0A077WPF5"/>
<accession>A0A077WPF5</accession>
<gene>
    <name evidence="2" type="ORF">LRAMOSA09973</name>
</gene>